<feature type="domain" description="DDE-1" evidence="2">
    <location>
        <begin position="161"/>
        <end position="262"/>
    </location>
</feature>
<dbReference type="EMBL" id="BSXT01000955">
    <property type="protein sequence ID" value="GMF36674.1"/>
    <property type="molecule type" value="Genomic_DNA"/>
</dbReference>
<dbReference type="InterPro" id="IPR004875">
    <property type="entry name" value="DDE_SF_endonuclease_dom"/>
</dbReference>
<protein>
    <submittedName>
        <fullName evidence="4">Unnamed protein product</fullName>
    </submittedName>
</protein>
<dbReference type="Pfam" id="PF03221">
    <property type="entry name" value="HTH_Tnp_Tc5"/>
    <property type="match status" value="1"/>
</dbReference>
<dbReference type="AlphaFoldDB" id="A0A9W7CSB1"/>
<organism evidence="4 5">
    <name type="scientific">Phytophthora fragariaefolia</name>
    <dbReference type="NCBI Taxonomy" id="1490495"/>
    <lineage>
        <taxon>Eukaryota</taxon>
        <taxon>Sar</taxon>
        <taxon>Stramenopiles</taxon>
        <taxon>Oomycota</taxon>
        <taxon>Peronosporomycetes</taxon>
        <taxon>Peronosporales</taxon>
        <taxon>Peronosporaceae</taxon>
        <taxon>Phytophthora</taxon>
    </lineage>
</organism>
<sequence>MPARRKSVELSIKRQAIEWIASEGGGVPSRAEAHFRALGWRISAAAFRQWWHNRDQILAGQGNRRRLDDGGRRPVLGEAEDVLVDLIYNRRLLKEKVTREWIAAQARQLFHTSRTEEEHEEHPIRFAASDPWITAFMQQNGLSLRRRTNLTTLTDDELVTQTTGQWVIWDSMRAHIAKSVKQRCAEKQIKMAVIPGGLTPYLQAGDVGIFKSFKDKMSVLIDEWKRSDQVTYTRGGNPRPPTIETVASWVASAWRQVPEDFVKKSVGKCGFLDDPSDWHISKHDVYGAKFRTAWELNGNANVNSDLDEDTCNELLDAFDEVWIEE</sequence>
<evidence type="ECO:0000259" key="2">
    <source>
        <dbReference type="Pfam" id="PF03184"/>
    </source>
</evidence>
<comment type="caution">
    <text evidence="4">The sequence shown here is derived from an EMBL/GenBank/DDBJ whole genome shotgun (WGS) entry which is preliminary data.</text>
</comment>
<dbReference type="Proteomes" id="UP001165121">
    <property type="component" value="Unassembled WGS sequence"/>
</dbReference>
<proteinExistence type="predicted"/>
<evidence type="ECO:0000259" key="3">
    <source>
        <dbReference type="Pfam" id="PF03221"/>
    </source>
</evidence>
<evidence type="ECO:0000313" key="5">
    <source>
        <dbReference type="Proteomes" id="UP001165121"/>
    </source>
</evidence>
<dbReference type="GO" id="GO:0003677">
    <property type="term" value="F:DNA binding"/>
    <property type="evidence" value="ECO:0007669"/>
    <property type="project" value="UniProtKB-KW"/>
</dbReference>
<gene>
    <name evidence="4" type="ORF">Pfra01_001005900</name>
</gene>
<dbReference type="Pfam" id="PF03184">
    <property type="entry name" value="DDE_1"/>
    <property type="match status" value="1"/>
</dbReference>
<keyword evidence="1" id="KW-0238">DNA-binding</keyword>
<accession>A0A9W7CSB1</accession>
<dbReference type="InterPro" id="IPR006600">
    <property type="entry name" value="HTH_CenpB_DNA-bd_dom"/>
</dbReference>
<evidence type="ECO:0000256" key="1">
    <source>
        <dbReference type="ARBA" id="ARBA00023125"/>
    </source>
</evidence>
<reference evidence="4" key="1">
    <citation type="submission" date="2023-04" db="EMBL/GenBank/DDBJ databases">
        <title>Phytophthora fragariaefolia NBRC 109709.</title>
        <authorList>
            <person name="Ichikawa N."/>
            <person name="Sato H."/>
            <person name="Tonouchi N."/>
        </authorList>
    </citation>
    <scope>NUCLEOTIDE SEQUENCE</scope>
    <source>
        <strain evidence="4">NBRC 109709</strain>
    </source>
</reference>
<name>A0A9W7CSB1_9STRA</name>
<dbReference type="Gene3D" id="1.10.10.60">
    <property type="entry name" value="Homeodomain-like"/>
    <property type="match status" value="1"/>
</dbReference>
<feature type="domain" description="HTH CENPB-type" evidence="3">
    <location>
        <begin position="78"/>
        <end position="145"/>
    </location>
</feature>
<dbReference type="OrthoDB" id="89115at2759"/>
<keyword evidence="5" id="KW-1185">Reference proteome</keyword>
<evidence type="ECO:0000313" key="4">
    <source>
        <dbReference type="EMBL" id="GMF36674.1"/>
    </source>
</evidence>